<evidence type="ECO:0000256" key="1">
    <source>
        <dbReference type="SAM" id="Phobius"/>
    </source>
</evidence>
<reference evidence="2" key="2">
    <citation type="journal article" date="2023" name="Proc. Natl. Acad. Sci. U.S.A.">
        <title>A global phylogenomic analysis of the shiitake genus Lentinula.</title>
        <authorList>
            <person name="Sierra-Patev S."/>
            <person name="Min B."/>
            <person name="Naranjo-Ortiz M."/>
            <person name="Looney B."/>
            <person name="Konkel Z."/>
            <person name="Slot J.C."/>
            <person name="Sakamoto Y."/>
            <person name="Steenwyk J.L."/>
            <person name="Rokas A."/>
            <person name="Carro J."/>
            <person name="Camarero S."/>
            <person name="Ferreira P."/>
            <person name="Molpeceres G."/>
            <person name="Ruiz-Duenas F.J."/>
            <person name="Serrano A."/>
            <person name="Henrissat B."/>
            <person name="Drula E."/>
            <person name="Hughes K.W."/>
            <person name="Mata J.L."/>
            <person name="Ishikawa N.K."/>
            <person name="Vargas-Isla R."/>
            <person name="Ushijima S."/>
            <person name="Smith C.A."/>
            <person name="Donoghue J."/>
            <person name="Ahrendt S."/>
            <person name="Andreopoulos W."/>
            <person name="He G."/>
            <person name="LaButti K."/>
            <person name="Lipzen A."/>
            <person name="Ng V."/>
            <person name="Riley R."/>
            <person name="Sandor L."/>
            <person name="Barry K."/>
            <person name="Martinez A.T."/>
            <person name="Xiao Y."/>
            <person name="Gibbons J.G."/>
            <person name="Terashima K."/>
            <person name="Grigoriev I.V."/>
            <person name="Hibbett D."/>
        </authorList>
    </citation>
    <scope>NUCLEOTIDE SEQUENCE</scope>
    <source>
        <strain evidence="2">Sp2 HRB7682 ss15</strain>
    </source>
</reference>
<proteinExistence type="predicted"/>
<gene>
    <name evidence="2" type="ORF">C8J55DRAFT_310124</name>
</gene>
<dbReference type="EMBL" id="JANVFS010000072">
    <property type="protein sequence ID" value="KAJ4463435.1"/>
    <property type="molecule type" value="Genomic_DNA"/>
</dbReference>
<comment type="caution">
    <text evidence="2">The sequence shown here is derived from an EMBL/GenBank/DDBJ whole genome shotgun (WGS) entry which is preliminary data.</text>
</comment>
<sequence>MSRYALAMREAEETHAFVVFDVLQFTALALVSATYLSALFSTKLQRLKTWFALMVSSLLYCISFLLLLGHQTGASPSLGLCLFQAGLIYAAPPSVAAAGLAFIVELYLRLFTTLTSRKLDKRLITAVTVIPTTFDSSIRLLDCTICQSSALLYMTSLFNI</sequence>
<reference evidence="2" key="1">
    <citation type="submission" date="2022-08" db="EMBL/GenBank/DDBJ databases">
        <authorList>
            <consortium name="DOE Joint Genome Institute"/>
            <person name="Min B."/>
            <person name="Riley R."/>
            <person name="Sierra-Patev S."/>
            <person name="Naranjo-Ortiz M."/>
            <person name="Looney B."/>
            <person name="Konkel Z."/>
            <person name="Slot J.C."/>
            <person name="Sakamoto Y."/>
            <person name="Steenwyk J.L."/>
            <person name="Rokas A."/>
            <person name="Carro J."/>
            <person name="Camarero S."/>
            <person name="Ferreira P."/>
            <person name="Molpeceres G."/>
            <person name="Ruiz-Duenas F.J."/>
            <person name="Serrano A."/>
            <person name="Henrissat B."/>
            <person name="Drula E."/>
            <person name="Hughes K.W."/>
            <person name="Mata J.L."/>
            <person name="Ishikawa N.K."/>
            <person name="Vargas-Isla R."/>
            <person name="Ushijima S."/>
            <person name="Smith C.A."/>
            <person name="Ahrendt S."/>
            <person name="Andreopoulos W."/>
            <person name="He G."/>
            <person name="Labutti K."/>
            <person name="Lipzen A."/>
            <person name="Ng V."/>
            <person name="Sandor L."/>
            <person name="Barry K."/>
            <person name="Martinez A.T."/>
            <person name="Xiao Y."/>
            <person name="Gibbons J.G."/>
            <person name="Terashima K."/>
            <person name="Hibbett D.S."/>
            <person name="Grigoriev I.V."/>
        </authorList>
    </citation>
    <scope>NUCLEOTIDE SEQUENCE</scope>
    <source>
        <strain evidence="2">Sp2 HRB7682 ss15</strain>
    </source>
</reference>
<name>A0A9W9DD82_9AGAR</name>
<accession>A0A9W9DD82</accession>
<keyword evidence="1" id="KW-1133">Transmembrane helix</keyword>
<dbReference type="Proteomes" id="UP001150238">
    <property type="component" value="Unassembled WGS sequence"/>
</dbReference>
<evidence type="ECO:0000313" key="2">
    <source>
        <dbReference type="EMBL" id="KAJ4463435.1"/>
    </source>
</evidence>
<feature type="transmembrane region" description="Helical" evidence="1">
    <location>
        <begin position="88"/>
        <end position="108"/>
    </location>
</feature>
<evidence type="ECO:0000313" key="3">
    <source>
        <dbReference type="Proteomes" id="UP001150238"/>
    </source>
</evidence>
<keyword evidence="1" id="KW-0812">Transmembrane</keyword>
<protein>
    <submittedName>
        <fullName evidence="2">Uncharacterized protein</fullName>
    </submittedName>
</protein>
<feature type="transmembrane region" description="Helical" evidence="1">
    <location>
        <begin position="50"/>
        <end position="68"/>
    </location>
</feature>
<feature type="transmembrane region" description="Helical" evidence="1">
    <location>
        <begin position="16"/>
        <end position="38"/>
    </location>
</feature>
<organism evidence="2 3">
    <name type="scientific">Lentinula lateritia</name>
    <dbReference type="NCBI Taxonomy" id="40482"/>
    <lineage>
        <taxon>Eukaryota</taxon>
        <taxon>Fungi</taxon>
        <taxon>Dikarya</taxon>
        <taxon>Basidiomycota</taxon>
        <taxon>Agaricomycotina</taxon>
        <taxon>Agaricomycetes</taxon>
        <taxon>Agaricomycetidae</taxon>
        <taxon>Agaricales</taxon>
        <taxon>Marasmiineae</taxon>
        <taxon>Omphalotaceae</taxon>
        <taxon>Lentinula</taxon>
    </lineage>
</organism>
<dbReference type="AlphaFoldDB" id="A0A9W9DD82"/>
<keyword evidence="1" id="KW-0472">Membrane</keyword>